<reference evidence="2 3" key="1">
    <citation type="submission" date="2019-07" db="EMBL/GenBank/DDBJ databases">
        <title>Whole genome shotgun sequence of Acetobacter nitrogenifigens NBRC 105050.</title>
        <authorList>
            <person name="Hosoyama A."/>
            <person name="Uohara A."/>
            <person name="Ohji S."/>
            <person name="Ichikawa N."/>
        </authorList>
    </citation>
    <scope>NUCLEOTIDE SEQUENCE [LARGE SCALE GENOMIC DNA]</scope>
    <source>
        <strain evidence="2 3">NBRC 105050</strain>
    </source>
</reference>
<proteinExistence type="predicted"/>
<dbReference type="STRING" id="1120919.GCA_000429165_02177"/>
<comment type="caution">
    <text evidence="2">The sequence shown here is derived from an EMBL/GenBank/DDBJ whole genome shotgun (WGS) entry which is preliminary data.</text>
</comment>
<gene>
    <name evidence="2" type="ORF">ANI02nite_16100</name>
</gene>
<organism evidence="2 3">
    <name type="scientific">Acetobacter nitrogenifigens DSM 23921 = NBRC 105050</name>
    <dbReference type="NCBI Taxonomy" id="1120919"/>
    <lineage>
        <taxon>Bacteria</taxon>
        <taxon>Pseudomonadati</taxon>
        <taxon>Pseudomonadota</taxon>
        <taxon>Alphaproteobacteria</taxon>
        <taxon>Acetobacterales</taxon>
        <taxon>Acetobacteraceae</taxon>
        <taxon>Acetobacter</taxon>
    </lineage>
</organism>
<protein>
    <submittedName>
        <fullName evidence="2">Uncharacterized protein</fullName>
    </submittedName>
</protein>
<accession>A0A511X9U7</accession>
<dbReference type="RefSeq" id="WP_154660430.1">
    <property type="nucleotide sequence ID" value="NZ_BAPG01000121.1"/>
</dbReference>
<dbReference type="EMBL" id="BJYF01000008">
    <property type="protein sequence ID" value="GEN59726.1"/>
    <property type="molecule type" value="Genomic_DNA"/>
</dbReference>
<sequence length="54" mass="5725">MSDPAEGAMQACGNWAIVEAIAVLPENIDPHEARSEVAGQSGWTDGRIAGNFRK</sequence>
<keyword evidence="3" id="KW-1185">Reference proteome</keyword>
<evidence type="ECO:0000313" key="3">
    <source>
        <dbReference type="Proteomes" id="UP000321635"/>
    </source>
</evidence>
<evidence type="ECO:0000313" key="2">
    <source>
        <dbReference type="EMBL" id="GEN59726.1"/>
    </source>
</evidence>
<evidence type="ECO:0000256" key="1">
    <source>
        <dbReference type="SAM" id="MobiDB-lite"/>
    </source>
</evidence>
<name>A0A511X9U7_9PROT</name>
<feature type="region of interest" description="Disordered" evidence="1">
    <location>
        <begin position="33"/>
        <end position="54"/>
    </location>
</feature>
<dbReference type="Proteomes" id="UP000321635">
    <property type="component" value="Unassembled WGS sequence"/>
</dbReference>
<dbReference type="AlphaFoldDB" id="A0A511X9U7"/>